<protein>
    <submittedName>
        <fullName evidence="2">Uncharacterized protein</fullName>
    </submittedName>
</protein>
<dbReference type="EMBL" id="PGOL01004556">
    <property type="protein sequence ID" value="PKI37095.1"/>
    <property type="molecule type" value="Genomic_DNA"/>
</dbReference>
<accession>A0A2I0HZG0</accession>
<dbReference type="AlphaFoldDB" id="A0A2I0HZG0"/>
<comment type="caution">
    <text evidence="2">The sequence shown here is derived from an EMBL/GenBank/DDBJ whole genome shotgun (WGS) entry which is preliminary data.</text>
</comment>
<name>A0A2I0HZG0_PUNGR</name>
<organism evidence="2 3">
    <name type="scientific">Punica granatum</name>
    <name type="common">Pomegranate</name>
    <dbReference type="NCBI Taxonomy" id="22663"/>
    <lineage>
        <taxon>Eukaryota</taxon>
        <taxon>Viridiplantae</taxon>
        <taxon>Streptophyta</taxon>
        <taxon>Embryophyta</taxon>
        <taxon>Tracheophyta</taxon>
        <taxon>Spermatophyta</taxon>
        <taxon>Magnoliopsida</taxon>
        <taxon>eudicotyledons</taxon>
        <taxon>Gunneridae</taxon>
        <taxon>Pentapetalae</taxon>
        <taxon>rosids</taxon>
        <taxon>malvids</taxon>
        <taxon>Myrtales</taxon>
        <taxon>Lythraceae</taxon>
        <taxon>Punica</taxon>
    </lineage>
</organism>
<keyword evidence="3" id="KW-1185">Reference proteome</keyword>
<proteinExistence type="predicted"/>
<evidence type="ECO:0000313" key="3">
    <source>
        <dbReference type="Proteomes" id="UP000233551"/>
    </source>
</evidence>
<sequence length="109" mass="11896">MSMSLMRNCGFDVEIGDSWRRRAIVTSSAMVALLLLLTIAIPTGVVDGPYITSNSKLHSLLHRKLLRPATATAIIEWSSGQKQNRKPERKWVGGLGKKGGRPGLARELG</sequence>
<evidence type="ECO:0000256" key="1">
    <source>
        <dbReference type="SAM" id="MobiDB-lite"/>
    </source>
</evidence>
<dbReference type="Proteomes" id="UP000233551">
    <property type="component" value="Unassembled WGS sequence"/>
</dbReference>
<feature type="region of interest" description="Disordered" evidence="1">
    <location>
        <begin position="79"/>
        <end position="109"/>
    </location>
</feature>
<reference evidence="2 3" key="1">
    <citation type="submission" date="2017-11" db="EMBL/GenBank/DDBJ databases">
        <title>De-novo sequencing of pomegranate (Punica granatum L.) genome.</title>
        <authorList>
            <person name="Akparov Z."/>
            <person name="Amiraslanov A."/>
            <person name="Hajiyeva S."/>
            <person name="Abbasov M."/>
            <person name="Kaur K."/>
            <person name="Hamwieh A."/>
            <person name="Solovyev V."/>
            <person name="Salamov A."/>
            <person name="Braich B."/>
            <person name="Kosarev P."/>
            <person name="Mahmoud A."/>
            <person name="Hajiyev E."/>
            <person name="Babayeva S."/>
            <person name="Izzatullayeva V."/>
            <person name="Mammadov A."/>
            <person name="Mammadov A."/>
            <person name="Sharifova S."/>
            <person name="Ojaghi J."/>
            <person name="Eynullazada K."/>
            <person name="Bayramov B."/>
            <person name="Abdulazimova A."/>
            <person name="Shahmuradov I."/>
        </authorList>
    </citation>
    <scope>NUCLEOTIDE SEQUENCE [LARGE SCALE GENOMIC DNA]</scope>
    <source>
        <strain evidence="3">cv. AG2017</strain>
        <tissue evidence="2">Leaf</tissue>
    </source>
</reference>
<gene>
    <name evidence="2" type="ORF">CRG98_042529</name>
</gene>
<evidence type="ECO:0000313" key="2">
    <source>
        <dbReference type="EMBL" id="PKI37095.1"/>
    </source>
</evidence>